<feature type="non-terminal residue" evidence="1">
    <location>
        <position position="1"/>
    </location>
</feature>
<comment type="caution">
    <text evidence="1">The sequence shown here is derived from an EMBL/GenBank/DDBJ whole genome shotgun (WGS) entry which is preliminary data.</text>
</comment>
<feature type="non-terminal residue" evidence="1">
    <location>
        <position position="375"/>
    </location>
</feature>
<proteinExistence type="predicted"/>
<gene>
    <name evidence="1" type="ORF">S12H4_16431</name>
</gene>
<accession>X1SGS5</accession>
<reference evidence="1" key="1">
    <citation type="journal article" date="2014" name="Front. Microbiol.">
        <title>High frequency of phylogenetically diverse reductive dehalogenase-homologous genes in deep subseafloor sedimentary metagenomes.</title>
        <authorList>
            <person name="Kawai M."/>
            <person name="Futagami T."/>
            <person name="Toyoda A."/>
            <person name="Takaki Y."/>
            <person name="Nishi S."/>
            <person name="Hori S."/>
            <person name="Arai W."/>
            <person name="Tsubouchi T."/>
            <person name="Morono Y."/>
            <person name="Uchiyama I."/>
            <person name="Ito T."/>
            <person name="Fujiyama A."/>
            <person name="Inagaki F."/>
            <person name="Takami H."/>
        </authorList>
    </citation>
    <scope>NUCLEOTIDE SEQUENCE</scope>
    <source>
        <strain evidence="1">Expedition CK06-06</strain>
    </source>
</reference>
<dbReference type="AlphaFoldDB" id="X1SGS5"/>
<protein>
    <submittedName>
        <fullName evidence="1">Uncharacterized protein</fullName>
    </submittedName>
</protein>
<sequence>VTQRRWTLEVGGLDYPYKSLWFEQTHPSPDPNVFHVELNGKIDSIDWFNTVKIENDGVLWFYGYVEDIDYTVGDEGIITVIDGRCRKVILWKKWQERFQDTRLEGFFGRVYPDELMKFLLRCPVSDTPTEDESWGDYPRQKIGWGLDPSAWSLRGEDIGSAELSADGTDPIYARTRIEGLYWRNRGGQITAQFDVDGDDGGGTWAYAGGGSWGDFRNILTNDGDTSYISSSTDGAVSSEFTFEDLPAAASALSGLSFYIVLRKDSAAIWTEYDLKIEFSRDNGATWEMANSIHGKYLRYQYIQFSYLENFYRTVAEYNDAKVRFTVIHSGSWILATATIRITQAYFTATYTLTGTQEIGDAFIINLGDNKARVCG</sequence>
<evidence type="ECO:0000313" key="1">
    <source>
        <dbReference type="EMBL" id="GAI78356.1"/>
    </source>
</evidence>
<organism evidence="1">
    <name type="scientific">marine sediment metagenome</name>
    <dbReference type="NCBI Taxonomy" id="412755"/>
    <lineage>
        <taxon>unclassified sequences</taxon>
        <taxon>metagenomes</taxon>
        <taxon>ecological metagenomes</taxon>
    </lineage>
</organism>
<dbReference type="EMBL" id="BARW01007945">
    <property type="protein sequence ID" value="GAI78356.1"/>
    <property type="molecule type" value="Genomic_DNA"/>
</dbReference>
<name>X1SGS5_9ZZZZ</name>